<dbReference type="Pfam" id="PF25222">
    <property type="entry name" value="DUF7840"/>
    <property type="match status" value="1"/>
</dbReference>
<proteinExistence type="predicted"/>
<sequence>MLADTLQKSGFLAAFFCLLLGTFTARADEMPALTVTALQEKARLLKLAEHPTWLSLLHISGGKARILDPNFQLGEPGIGAQATLEQTLALLYGAEAESAVCRFPARQLWLARQLGMPRRPLAHCSALEEFRQRAPLETASLVFASENLSQPSSMMGHLLLKISGRDAQQRPLAHAISFFTDTATANLPKLFYESLLVGKRGYYTLSPYSEPVARYLAGEQRNIWEYQLALDEPSRELIQLHLHELRQTELTYFFDSYNCATLVNFIVSLAHPTLREPRGGWLTPLDVIKEAKAAGAIASTHVQPASRWLVRSLNEQLPSAARDEVQRAVHQSQPPASSAEATPNGFFALELARAYNRYLYEQGQRTHASWQAYEQQLGALRERSHTGKTLDAGEYKQPTATPPDAQFSVGWREQGEDGVVELRLLPASHRLEDDNRQYFSENALRLFELALQQGLRDGKLRLGALTVYGVESLIPYDSFTQGWSGRFELGWLPQNQADLRSRAKPAVHGGLGLSRRIAADVDLYALAGASAAYADKGAYLSLEPELGLIVREIGGMKSLLRYRYHSRASGQNIGLHSWQATQFLPIDQRNALVFDYRYKRRPGLARRELSLHFKRYF</sequence>
<evidence type="ECO:0000256" key="1">
    <source>
        <dbReference type="SAM" id="MobiDB-lite"/>
    </source>
</evidence>
<accession>A0A1K2H4Y1</accession>
<dbReference type="Pfam" id="PF13387">
    <property type="entry name" value="Lnb_N"/>
    <property type="match status" value="1"/>
</dbReference>
<dbReference type="Pfam" id="PF25225">
    <property type="entry name" value="DUF7843"/>
    <property type="match status" value="1"/>
</dbReference>
<keyword evidence="7" id="KW-1185">Reference proteome</keyword>
<organism evidence="6 7">
    <name type="scientific">Chitinimonas taiwanensis DSM 18899</name>
    <dbReference type="NCBI Taxonomy" id="1121279"/>
    <lineage>
        <taxon>Bacteria</taxon>
        <taxon>Pseudomonadati</taxon>
        <taxon>Pseudomonadota</taxon>
        <taxon>Betaproteobacteria</taxon>
        <taxon>Neisseriales</taxon>
        <taxon>Chitinibacteraceae</taxon>
        <taxon>Chitinimonas</taxon>
    </lineage>
</organism>
<evidence type="ECO:0000259" key="4">
    <source>
        <dbReference type="Pfam" id="PF25222"/>
    </source>
</evidence>
<feature type="chain" id="PRO_5012272939" evidence="2">
    <location>
        <begin position="28"/>
        <end position="617"/>
    </location>
</feature>
<gene>
    <name evidence="6" type="ORF">SAMN02745887_00367</name>
</gene>
<reference evidence="6 7" key="1">
    <citation type="submission" date="2016-11" db="EMBL/GenBank/DDBJ databases">
        <authorList>
            <person name="Jaros S."/>
            <person name="Januszkiewicz K."/>
            <person name="Wedrychowicz H."/>
        </authorList>
    </citation>
    <scope>NUCLEOTIDE SEQUENCE [LARGE SCALE GENOMIC DNA]</scope>
    <source>
        <strain evidence="6 7">DSM 18899</strain>
    </source>
</reference>
<dbReference type="EMBL" id="FPKR01000001">
    <property type="protein sequence ID" value="SFZ70977.1"/>
    <property type="molecule type" value="Genomic_DNA"/>
</dbReference>
<dbReference type="STRING" id="1121279.SAMN02745887_00367"/>
<feature type="signal peptide" evidence="2">
    <location>
        <begin position="1"/>
        <end position="27"/>
    </location>
</feature>
<evidence type="ECO:0000256" key="2">
    <source>
        <dbReference type="SAM" id="SignalP"/>
    </source>
</evidence>
<dbReference type="Proteomes" id="UP000186513">
    <property type="component" value="Unassembled WGS sequence"/>
</dbReference>
<evidence type="ECO:0000313" key="6">
    <source>
        <dbReference type="EMBL" id="SFZ70977.1"/>
    </source>
</evidence>
<dbReference type="InterPro" id="IPR025178">
    <property type="entry name" value="Lnb_N"/>
</dbReference>
<protein>
    <submittedName>
        <fullName evidence="6">Uncharacterized protein</fullName>
    </submittedName>
</protein>
<feature type="region of interest" description="Disordered" evidence="1">
    <location>
        <begin position="321"/>
        <end position="341"/>
    </location>
</feature>
<feature type="compositionally biased region" description="Polar residues" evidence="1">
    <location>
        <begin position="329"/>
        <end position="341"/>
    </location>
</feature>
<dbReference type="InterPro" id="IPR057165">
    <property type="entry name" value="DUF7843"/>
</dbReference>
<evidence type="ECO:0000313" key="7">
    <source>
        <dbReference type="Proteomes" id="UP000186513"/>
    </source>
</evidence>
<evidence type="ECO:0000259" key="5">
    <source>
        <dbReference type="Pfam" id="PF25225"/>
    </source>
</evidence>
<name>A0A1K2H4Y1_9NEIS</name>
<feature type="domain" description="DUF7840" evidence="4">
    <location>
        <begin position="404"/>
        <end position="616"/>
    </location>
</feature>
<feature type="domain" description="Lnb N-terminal periplasmic" evidence="3">
    <location>
        <begin position="128"/>
        <end position="290"/>
    </location>
</feature>
<dbReference type="AlphaFoldDB" id="A0A1K2H4Y1"/>
<dbReference type="InterPro" id="IPR057162">
    <property type="entry name" value="DUF7840"/>
</dbReference>
<evidence type="ECO:0000259" key="3">
    <source>
        <dbReference type="Pfam" id="PF13387"/>
    </source>
</evidence>
<feature type="domain" description="DUF7843" evidence="5">
    <location>
        <begin position="46"/>
        <end position="113"/>
    </location>
</feature>
<keyword evidence="2" id="KW-0732">Signal</keyword>